<feature type="compositionally biased region" description="Acidic residues" evidence="8">
    <location>
        <begin position="545"/>
        <end position="562"/>
    </location>
</feature>
<name>A0AAY4CV92_9TELE</name>
<keyword evidence="7" id="KW-0539">Nucleus</keyword>
<evidence type="ECO:0000259" key="10">
    <source>
        <dbReference type="PROSITE" id="PS50229"/>
    </source>
</evidence>
<dbReference type="InterPro" id="IPR011993">
    <property type="entry name" value="PH-like_dom_sf"/>
</dbReference>
<evidence type="ECO:0000259" key="11">
    <source>
        <dbReference type="PROSITE" id="PS51082"/>
    </source>
</evidence>
<dbReference type="GO" id="GO:0003779">
    <property type="term" value="F:actin binding"/>
    <property type="evidence" value="ECO:0007669"/>
    <property type="project" value="InterPro"/>
</dbReference>
<dbReference type="Pfam" id="PF02205">
    <property type="entry name" value="WH2"/>
    <property type="match status" value="1"/>
</dbReference>
<dbReference type="SMART" id="SM00285">
    <property type="entry name" value="PBD"/>
    <property type="match status" value="1"/>
</dbReference>
<gene>
    <name evidence="12" type="primary">LOC114798168</name>
</gene>
<dbReference type="FunFam" id="2.30.29.30:FF:000130">
    <property type="entry name" value="neural Wiskott-Aldrich syndrome protein"/>
    <property type="match status" value="1"/>
</dbReference>
<sequence>MSCGSKTKKQALETAPSALLSPQEHDKLLDLLGRRCVSLVTTVVQLYMALPHNPNCWCLQNTGVLCFVKDNHQRSYFIRLFDVQAGKLLWEQELFNQLVYKRARPFFHTFAGDECQVGLNFVSEQEAESFFYNIEEKIIQRNERQEKTQLKSTLADRSLPAIPNQYAMLPALPAMATIDIQNPDIQASRYRSLPAPSNVNVSKGKDKKDKKGKKKSSKLSKADIGAPSGFTHVSHLGMDPSNLDPDLKKLLSCAGISESDLNDAETSQLIYDVIEKAGGMDAVKQAVNQQESGPPPPPPNRQAPLPPIPGAGSPAAPSSRRRSGPLPPIPGAPQRGPPTHGPTPPPSRGSLPPLPSGGRSGSVPPPPVHLTSAPCPAPPPSSSRPLPPPSMSHSRPPPPPSHLPPPPSMADFPPAPSMADFLLPPPEFVAPPPPVPRQPSMGGPAPPPPPPPPPPAPAAPPPLPSGGGPPPPPPAGNKPKAASGGGGDGGGRGALLDQIRTGTQLRRVASCSETPPTPADSGEGIVGALMMVMQKRSKAIHSSGEESDNDGDEDEDDDEWDD</sequence>
<dbReference type="Pfam" id="PF00786">
    <property type="entry name" value="PBD"/>
    <property type="match status" value="1"/>
</dbReference>
<evidence type="ECO:0000256" key="4">
    <source>
        <dbReference type="ARBA" id="ARBA00022553"/>
    </source>
</evidence>
<dbReference type="GO" id="GO:0005856">
    <property type="term" value="C:cytoskeleton"/>
    <property type="evidence" value="ECO:0007669"/>
    <property type="project" value="UniProtKB-SubCell"/>
</dbReference>
<keyword evidence="6" id="KW-0206">Cytoskeleton</keyword>
<evidence type="ECO:0000256" key="5">
    <source>
        <dbReference type="ARBA" id="ARBA00022737"/>
    </source>
</evidence>
<evidence type="ECO:0000313" key="13">
    <source>
        <dbReference type="Proteomes" id="UP000694580"/>
    </source>
</evidence>
<dbReference type="CDD" id="cd00132">
    <property type="entry name" value="CRIB"/>
    <property type="match status" value="1"/>
</dbReference>
<dbReference type="SUPFAM" id="SSF47912">
    <property type="entry name" value="Wiscott-Aldrich syndrome protein, WASP, C-terminal domain"/>
    <property type="match status" value="2"/>
</dbReference>
<feature type="compositionally biased region" description="Pro residues" evidence="8">
    <location>
        <begin position="375"/>
        <end position="416"/>
    </location>
</feature>
<evidence type="ECO:0000259" key="9">
    <source>
        <dbReference type="PROSITE" id="PS50108"/>
    </source>
</evidence>
<reference evidence="12 13" key="1">
    <citation type="submission" date="2020-06" db="EMBL/GenBank/DDBJ databases">
        <authorList>
            <consortium name="Wellcome Sanger Institute Data Sharing"/>
        </authorList>
    </citation>
    <scope>NUCLEOTIDE SEQUENCE [LARGE SCALE GENOMIC DNA]</scope>
</reference>
<evidence type="ECO:0000256" key="6">
    <source>
        <dbReference type="ARBA" id="ARBA00023212"/>
    </source>
</evidence>
<dbReference type="CDD" id="cd01205">
    <property type="entry name" value="EVH1_WASP-like"/>
    <property type="match status" value="1"/>
</dbReference>
<evidence type="ECO:0000313" key="12">
    <source>
        <dbReference type="Ensembl" id="ENSDCDP00010037053.1"/>
    </source>
</evidence>
<feature type="domain" description="WH2" evidence="11">
    <location>
        <begin position="491"/>
        <end position="508"/>
    </location>
</feature>
<keyword evidence="5" id="KW-0677">Repeat</keyword>
<comment type="subcellular location">
    <subcellularLocation>
        <location evidence="2">Cytoplasm</location>
        <location evidence="2">Cytoskeleton</location>
    </subcellularLocation>
    <subcellularLocation>
        <location evidence="1">Nucleus</location>
    </subcellularLocation>
</comment>
<dbReference type="GO" id="GO:0007015">
    <property type="term" value="P:actin filament organization"/>
    <property type="evidence" value="ECO:0007669"/>
    <property type="project" value="InterPro"/>
</dbReference>
<dbReference type="PROSITE" id="PS51082">
    <property type="entry name" value="WH2"/>
    <property type="match status" value="1"/>
</dbReference>
<keyword evidence="4" id="KW-0597">Phosphoprotein</keyword>
<dbReference type="GeneID" id="114798168"/>
<dbReference type="Gene3D" id="3.90.810.10">
    <property type="entry name" value="CRIB domain"/>
    <property type="match status" value="2"/>
</dbReference>
<dbReference type="Pfam" id="PF00568">
    <property type="entry name" value="WH1"/>
    <property type="match status" value="1"/>
</dbReference>
<dbReference type="InterPro" id="IPR000697">
    <property type="entry name" value="WH1/EVH1_dom"/>
</dbReference>
<dbReference type="SMART" id="SM00461">
    <property type="entry name" value="WH1"/>
    <property type="match status" value="1"/>
</dbReference>
<accession>A0AAY4CV92</accession>
<keyword evidence="13" id="KW-1185">Reference proteome</keyword>
<feature type="domain" description="WH1" evidence="10">
    <location>
        <begin position="32"/>
        <end position="141"/>
    </location>
</feature>
<feature type="compositionally biased region" description="Gly residues" evidence="8">
    <location>
        <begin position="483"/>
        <end position="493"/>
    </location>
</feature>
<feature type="compositionally biased region" description="Pro residues" evidence="8">
    <location>
        <begin position="423"/>
        <end position="437"/>
    </location>
</feature>
<evidence type="ECO:0008006" key="14">
    <source>
        <dbReference type="Google" id="ProtNLM"/>
    </source>
</evidence>
<dbReference type="PROSITE" id="PS50108">
    <property type="entry name" value="CRIB"/>
    <property type="match status" value="1"/>
</dbReference>
<dbReference type="InterPro" id="IPR000095">
    <property type="entry name" value="CRIB_dom"/>
</dbReference>
<keyword evidence="3" id="KW-0963">Cytoplasm</keyword>
<dbReference type="PROSITE" id="PS50229">
    <property type="entry name" value="WH1"/>
    <property type="match status" value="1"/>
</dbReference>
<feature type="compositionally biased region" description="Pro residues" evidence="8">
    <location>
        <begin position="444"/>
        <end position="476"/>
    </location>
</feature>
<dbReference type="InterPro" id="IPR011026">
    <property type="entry name" value="WAS_C"/>
</dbReference>
<evidence type="ECO:0000256" key="7">
    <source>
        <dbReference type="ARBA" id="ARBA00023242"/>
    </source>
</evidence>
<dbReference type="SMART" id="SM00246">
    <property type="entry name" value="WH2"/>
    <property type="match status" value="1"/>
</dbReference>
<feature type="compositionally biased region" description="Pro residues" evidence="8">
    <location>
        <begin position="293"/>
        <end position="309"/>
    </location>
</feature>
<evidence type="ECO:0000256" key="3">
    <source>
        <dbReference type="ARBA" id="ARBA00022490"/>
    </source>
</evidence>
<feature type="domain" description="CRIB" evidence="9">
    <location>
        <begin position="224"/>
        <end position="237"/>
    </location>
</feature>
<dbReference type="Gene3D" id="2.30.29.30">
    <property type="entry name" value="Pleckstrin-homology domain (PH domain)/Phosphotyrosine-binding domain (PTB)"/>
    <property type="match status" value="1"/>
</dbReference>
<feature type="region of interest" description="Disordered" evidence="8">
    <location>
        <begin position="286"/>
        <end position="562"/>
    </location>
</feature>
<protein>
    <recommendedName>
        <fullName evidence="14">Wiskott-Aldrich syndrome protein</fullName>
    </recommendedName>
</protein>
<dbReference type="AlphaFoldDB" id="A0AAY4CV92"/>
<dbReference type="SUPFAM" id="SSF50729">
    <property type="entry name" value="PH domain-like"/>
    <property type="match status" value="1"/>
</dbReference>
<organism evidence="12 13">
    <name type="scientific">Denticeps clupeoides</name>
    <name type="common">denticle herring</name>
    <dbReference type="NCBI Taxonomy" id="299321"/>
    <lineage>
        <taxon>Eukaryota</taxon>
        <taxon>Metazoa</taxon>
        <taxon>Chordata</taxon>
        <taxon>Craniata</taxon>
        <taxon>Vertebrata</taxon>
        <taxon>Euteleostomi</taxon>
        <taxon>Actinopterygii</taxon>
        <taxon>Neopterygii</taxon>
        <taxon>Teleostei</taxon>
        <taxon>Clupei</taxon>
        <taxon>Clupeiformes</taxon>
        <taxon>Denticipitoidei</taxon>
        <taxon>Denticipitidae</taxon>
        <taxon>Denticeps</taxon>
    </lineage>
</organism>
<dbReference type="Proteomes" id="UP000694580">
    <property type="component" value="Chromosome 10"/>
</dbReference>
<evidence type="ECO:0000256" key="2">
    <source>
        <dbReference type="ARBA" id="ARBA00004245"/>
    </source>
</evidence>
<dbReference type="GeneTree" id="ENSGT00970000193554"/>
<dbReference type="InterPro" id="IPR003124">
    <property type="entry name" value="WH2_dom"/>
</dbReference>
<dbReference type="RefSeq" id="XP_028849465.1">
    <property type="nucleotide sequence ID" value="XM_028993632.1"/>
</dbReference>
<feature type="compositionally biased region" description="Pro residues" evidence="8">
    <location>
        <begin position="325"/>
        <end position="355"/>
    </location>
</feature>
<reference evidence="12" key="2">
    <citation type="submission" date="2025-08" db="UniProtKB">
        <authorList>
            <consortium name="Ensembl"/>
        </authorList>
    </citation>
    <scope>IDENTIFICATION</scope>
</reference>
<dbReference type="Ensembl" id="ENSDCDT00010046561.1">
    <property type="protein sequence ID" value="ENSDCDP00010037053.1"/>
    <property type="gene ID" value="ENSDCDG00010024181.1"/>
</dbReference>
<dbReference type="InterPro" id="IPR033927">
    <property type="entry name" value="WASPfam_EVH1"/>
</dbReference>
<reference evidence="12" key="3">
    <citation type="submission" date="2025-09" db="UniProtKB">
        <authorList>
            <consortium name="Ensembl"/>
        </authorList>
    </citation>
    <scope>IDENTIFICATION</scope>
</reference>
<dbReference type="InterPro" id="IPR036936">
    <property type="entry name" value="CRIB_dom_sf"/>
</dbReference>
<dbReference type="GO" id="GO:0005634">
    <property type="term" value="C:nucleus"/>
    <property type="evidence" value="ECO:0007669"/>
    <property type="project" value="UniProtKB-SubCell"/>
</dbReference>
<evidence type="ECO:0000256" key="1">
    <source>
        <dbReference type="ARBA" id="ARBA00004123"/>
    </source>
</evidence>
<feature type="region of interest" description="Disordered" evidence="8">
    <location>
        <begin position="190"/>
        <end position="237"/>
    </location>
</feature>
<evidence type="ECO:0000256" key="8">
    <source>
        <dbReference type="SAM" id="MobiDB-lite"/>
    </source>
</evidence>
<proteinExistence type="predicted"/>